<dbReference type="PROSITE" id="PS51257">
    <property type="entry name" value="PROKAR_LIPOPROTEIN"/>
    <property type="match status" value="1"/>
</dbReference>
<dbReference type="RefSeq" id="WP_379726733.1">
    <property type="nucleotide sequence ID" value="NZ_JBHRYJ010000002.1"/>
</dbReference>
<proteinExistence type="predicted"/>
<comment type="caution">
    <text evidence="3">The sequence shown here is derived from an EMBL/GenBank/DDBJ whole genome shotgun (WGS) entry which is preliminary data.</text>
</comment>
<name>A0ABV7VHA1_9PROT</name>
<protein>
    <submittedName>
        <fullName evidence="3">Extensin family protein</fullName>
    </submittedName>
</protein>
<keyword evidence="4" id="KW-1185">Reference proteome</keyword>
<accession>A0ABV7VHA1</accession>
<feature type="chain" id="PRO_5046870613" evidence="1">
    <location>
        <begin position="38"/>
        <end position="233"/>
    </location>
</feature>
<dbReference type="Proteomes" id="UP001595711">
    <property type="component" value="Unassembled WGS sequence"/>
</dbReference>
<evidence type="ECO:0000313" key="4">
    <source>
        <dbReference type="Proteomes" id="UP001595711"/>
    </source>
</evidence>
<evidence type="ECO:0000256" key="1">
    <source>
        <dbReference type="SAM" id="SignalP"/>
    </source>
</evidence>
<sequence>MAASLRVTGLRVNGRRLTAAALLLLAAACAPRSQPPAAPPVTVPPPGMHLWPNRDVIQSACLNDLAATGAEFELVAQAEPGKDGCDLVNGVKLLRLPDAALSRPVELTCPTALRFTEFEREVLQPTARRMFGQPLIQVNHAGGFTCRRMVGGGGRLSEHAHGRAIDIWGFVLGDGTKLSVTEQFRTRGGEGSYLREVSRAACTYFNVVLSPNANSDHKDHFHWDIGRWKQCSG</sequence>
<gene>
    <name evidence="3" type="ORF">ACFOOQ_12285</name>
</gene>
<reference evidence="4" key="1">
    <citation type="journal article" date="2019" name="Int. J. Syst. Evol. Microbiol.">
        <title>The Global Catalogue of Microorganisms (GCM) 10K type strain sequencing project: providing services to taxonomists for standard genome sequencing and annotation.</title>
        <authorList>
            <consortium name="The Broad Institute Genomics Platform"/>
            <consortium name="The Broad Institute Genome Sequencing Center for Infectious Disease"/>
            <person name="Wu L."/>
            <person name="Ma J."/>
        </authorList>
    </citation>
    <scope>NUCLEOTIDE SEQUENCE [LARGE SCALE GENOMIC DNA]</scope>
    <source>
        <strain evidence="4">KCTC 42182</strain>
    </source>
</reference>
<dbReference type="EMBL" id="JBHRYJ010000002">
    <property type="protein sequence ID" value="MFC3676327.1"/>
    <property type="molecule type" value="Genomic_DNA"/>
</dbReference>
<evidence type="ECO:0000313" key="3">
    <source>
        <dbReference type="EMBL" id="MFC3676327.1"/>
    </source>
</evidence>
<dbReference type="InterPro" id="IPR009683">
    <property type="entry name" value="Extensin-like_C"/>
</dbReference>
<feature type="signal peptide" evidence="1">
    <location>
        <begin position="1"/>
        <end position="37"/>
    </location>
</feature>
<evidence type="ECO:0000259" key="2">
    <source>
        <dbReference type="Pfam" id="PF06904"/>
    </source>
</evidence>
<keyword evidence="1" id="KW-0732">Signal</keyword>
<organism evidence="3 4">
    <name type="scientific">Ferrovibrio xuzhouensis</name>
    <dbReference type="NCBI Taxonomy" id="1576914"/>
    <lineage>
        <taxon>Bacteria</taxon>
        <taxon>Pseudomonadati</taxon>
        <taxon>Pseudomonadota</taxon>
        <taxon>Alphaproteobacteria</taxon>
        <taxon>Rhodospirillales</taxon>
        <taxon>Rhodospirillaceae</taxon>
        <taxon>Ferrovibrio</taxon>
    </lineage>
</organism>
<feature type="domain" description="Extensin-like C-terminal" evidence="2">
    <location>
        <begin position="60"/>
        <end position="231"/>
    </location>
</feature>
<dbReference type="Pfam" id="PF06904">
    <property type="entry name" value="Extensin-like_C"/>
    <property type="match status" value="1"/>
</dbReference>